<evidence type="ECO:0000259" key="11">
    <source>
        <dbReference type="Pfam" id="PF04678"/>
    </source>
</evidence>
<feature type="transmembrane region" description="Helical" evidence="10">
    <location>
        <begin position="264"/>
        <end position="284"/>
    </location>
</feature>
<accession>A0A9D4W1T0</accession>
<keyword evidence="3" id="KW-0813">Transport</keyword>
<dbReference type="Gramene" id="Psat0s968g0040.1">
    <property type="protein sequence ID" value="Psat0s968g0040.1.cds"/>
    <property type="gene ID" value="Psat0s968g0040"/>
</dbReference>
<reference evidence="12 13" key="1">
    <citation type="journal article" date="2022" name="Nat. Genet.">
        <title>Improved pea reference genome and pan-genome highlight genomic features and evolutionary characteristics.</title>
        <authorList>
            <person name="Yang T."/>
            <person name="Liu R."/>
            <person name="Luo Y."/>
            <person name="Hu S."/>
            <person name="Wang D."/>
            <person name="Wang C."/>
            <person name="Pandey M.K."/>
            <person name="Ge S."/>
            <person name="Xu Q."/>
            <person name="Li N."/>
            <person name="Li G."/>
            <person name="Huang Y."/>
            <person name="Saxena R.K."/>
            <person name="Ji Y."/>
            <person name="Li M."/>
            <person name="Yan X."/>
            <person name="He Y."/>
            <person name="Liu Y."/>
            <person name="Wang X."/>
            <person name="Xiang C."/>
            <person name="Varshney R.K."/>
            <person name="Ding H."/>
            <person name="Gao S."/>
            <person name="Zong X."/>
        </authorList>
    </citation>
    <scope>NUCLEOTIDE SEQUENCE [LARGE SCALE GENOMIC DNA]</scope>
    <source>
        <strain evidence="12 13">cv. Zhongwan 6</strain>
    </source>
</reference>
<protein>
    <recommendedName>
        <fullName evidence="11">Calcium uniporter protein C-terminal domain-containing protein</fullName>
    </recommendedName>
</protein>
<keyword evidence="7 10" id="KW-1133">Transmembrane helix</keyword>
<keyword evidence="8" id="KW-0406">Ion transport</keyword>
<name>A0A9D4W1T0_PEA</name>
<gene>
    <name evidence="12" type="ORF">KIW84_060245</name>
</gene>
<dbReference type="Pfam" id="PF04678">
    <property type="entry name" value="MCU"/>
    <property type="match status" value="1"/>
</dbReference>
<dbReference type="Proteomes" id="UP001058974">
    <property type="component" value="Chromosome 6"/>
</dbReference>
<dbReference type="Gramene" id="PSAT_LOCUS24827_t1">
    <property type="protein sequence ID" value="CAL5205941.1"/>
    <property type="gene ID" value="PSAT_LOCUS24827"/>
</dbReference>
<dbReference type="GO" id="GO:0036444">
    <property type="term" value="P:calcium import into the mitochondrion"/>
    <property type="evidence" value="ECO:0007669"/>
    <property type="project" value="TreeGrafter"/>
</dbReference>
<evidence type="ECO:0000313" key="13">
    <source>
        <dbReference type="Proteomes" id="UP001058974"/>
    </source>
</evidence>
<dbReference type="InterPro" id="IPR006769">
    <property type="entry name" value="MCU_C"/>
</dbReference>
<evidence type="ECO:0000256" key="9">
    <source>
        <dbReference type="ARBA" id="ARBA00023136"/>
    </source>
</evidence>
<keyword evidence="13" id="KW-1185">Reference proteome</keyword>
<keyword evidence="5 10" id="KW-0812">Transmembrane</keyword>
<feature type="transmembrane region" description="Helical" evidence="10">
    <location>
        <begin position="238"/>
        <end position="258"/>
    </location>
</feature>
<organism evidence="12 13">
    <name type="scientific">Pisum sativum</name>
    <name type="common">Garden pea</name>
    <name type="synonym">Lathyrus oleraceus</name>
    <dbReference type="NCBI Taxonomy" id="3888"/>
    <lineage>
        <taxon>Eukaryota</taxon>
        <taxon>Viridiplantae</taxon>
        <taxon>Streptophyta</taxon>
        <taxon>Embryophyta</taxon>
        <taxon>Tracheophyta</taxon>
        <taxon>Spermatophyta</taxon>
        <taxon>Magnoliopsida</taxon>
        <taxon>eudicotyledons</taxon>
        <taxon>Gunneridae</taxon>
        <taxon>Pentapetalae</taxon>
        <taxon>rosids</taxon>
        <taxon>fabids</taxon>
        <taxon>Fabales</taxon>
        <taxon>Fabaceae</taxon>
        <taxon>Papilionoideae</taxon>
        <taxon>50 kb inversion clade</taxon>
        <taxon>NPAAA clade</taxon>
        <taxon>Hologalegina</taxon>
        <taxon>IRL clade</taxon>
        <taxon>Fabeae</taxon>
        <taxon>Lathyrus</taxon>
    </lineage>
</organism>
<evidence type="ECO:0000256" key="4">
    <source>
        <dbReference type="ARBA" id="ARBA00022568"/>
    </source>
</evidence>
<dbReference type="OrthoDB" id="278338at2759"/>
<comment type="subcellular location">
    <subcellularLocation>
        <location evidence="1">Membrane</location>
        <topology evidence="1">Multi-pass membrane protein</topology>
    </subcellularLocation>
</comment>
<evidence type="ECO:0000256" key="2">
    <source>
        <dbReference type="ARBA" id="ARBA00005653"/>
    </source>
</evidence>
<keyword evidence="9 10" id="KW-0472">Membrane</keyword>
<dbReference type="EMBL" id="JAMSHJ010000006">
    <property type="protein sequence ID" value="KAI5393019.1"/>
    <property type="molecule type" value="Genomic_DNA"/>
</dbReference>
<comment type="similarity">
    <text evidence="2">Belongs to the MCU (TC 1.A.77) family.</text>
</comment>
<evidence type="ECO:0000256" key="8">
    <source>
        <dbReference type="ARBA" id="ARBA00023065"/>
    </source>
</evidence>
<feature type="domain" description="Calcium uniporter protein C-terminal" evidence="11">
    <location>
        <begin position="164"/>
        <end position="322"/>
    </location>
</feature>
<dbReference type="PANTHER" id="PTHR13462">
    <property type="entry name" value="CALCIUM UNIPORTER PROTEIN, MITOCHONDRIAL"/>
    <property type="match status" value="1"/>
</dbReference>
<evidence type="ECO:0000256" key="1">
    <source>
        <dbReference type="ARBA" id="ARBA00004141"/>
    </source>
</evidence>
<dbReference type="AlphaFoldDB" id="A0A9D4W1T0"/>
<dbReference type="GO" id="GO:0015292">
    <property type="term" value="F:uniporter activity"/>
    <property type="evidence" value="ECO:0007669"/>
    <property type="project" value="TreeGrafter"/>
</dbReference>
<proteinExistence type="inferred from homology"/>
<evidence type="ECO:0000256" key="5">
    <source>
        <dbReference type="ARBA" id="ARBA00022692"/>
    </source>
</evidence>
<evidence type="ECO:0000256" key="7">
    <source>
        <dbReference type="ARBA" id="ARBA00022989"/>
    </source>
</evidence>
<comment type="caution">
    <text evidence="12">The sequence shown here is derived from an EMBL/GenBank/DDBJ whole genome shotgun (WGS) entry which is preliminary data.</text>
</comment>
<evidence type="ECO:0000256" key="3">
    <source>
        <dbReference type="ARBA" id="ARBA00022448"/>
    </source>
</evidence>
<dbReference type="GO" id="GO:0051560">
    <property type="term" value="P:mitochondrial calcium ion homeostasis"/>
    <property type="evidence" value="ECO:0007669"/>
    <property type="project" value="InterPro"/>
</dbReference>
<keyword evidence="4" id="KW-0109">Calcium transport</keyword>
<dbReference type="GO" id="GO:1990246">
    <property type="term" value="C:uniplex complex"/>
    <property type="evidence" value="ECO:0007669"/>
    <property type="project" value="TreeGrafter"/>
</dbReference>
<dbReference type="PANTHER" id="PTHR13462:SF17">
    <property type="entry name" value="CALCIUM UNIPORTER PROTEIN 4, MITOCHONDRIAL"/>
    <property type="match status" value="1"/>
</dbReference>
<keyword evidence="6" id="KW-0106">Calcium</keyword>
<dbReference type="Gramene" id="Psat06G0024500-T1">
    <property type="protein sequence ID" value="KAI5393019.1"/>
    <property type="gene ID" value="KIW84_060245"/>
</dbReference>
<evidence type="ECO:0000256" key="6">
    <source>
        <dbReference type="ARBA" id="ARBA00022837"/>
    </source>
</evidence>
<dbReference type="GO" id="GO:0005262">
    <property type="term" value="F:calcium channel activity"/>
    <property type="evidence" value="ECO:0007669"/>
    <property type="project" value="TreeGrafter"/>
</dbReference>
<dbReference type="InterPro" id="IPR039055">
    <property type="entry name" value="MCU_fam"/>
</dbReference>
<evidence type="ECO:0000256" key="10">
    <source>
        <dbReference type="SAM" id="Phobius"/>
    </source>
</evidence>
<sequence length="357" mass="40735">MALRKLFTKRLLEGVKTTPSLQQTIVSPNITKTNFHREYLSSPDSINRGVFRRFLPRRSVHHSDTAKLPDFLSLPVGEKLREKLKGINNVTGTGDHFSLGDLSFLPLSAPGTVTGSEITVEDARKILRASQMEKVKAKLRDIPENTVSYSEFLRVCFESSQNHEQGDEFAKILDESGNVIVLGNIVFLRPEQVAKSIENLIHQSIASPNDPRRKELENMEKQKAIIDDKAKAQVQTELYCGLGFLTIQTLGFMRLTFWELSWDVMEPICFFVTSLHFAMAYMFFIRTSTEPTFQGYFHRRFTAKQECLMKKYNFDARRYSELCKVCYPSNHGGAKAESFSPPINNAAEETVLRALYR</sequence>
<evidence type="ECO:0000313" key="12">
    <source>
        <dbReference type="EMBL" id="KAI5393019.1"/>
    </source>
</evidence>